<feature type="domain" description="N-acetyltransferase" evidence="1">
    <location>
        <begin position="6"/>
        <end position="169"/>
    </location>
</feature>
<dbReference type="SUPFAM" id="SSF55729">
    <property type="entry name" value="Acyl-CoA N-acyltransferases (Nat)"/>
    <property type="match status" value="1"/>
</dbReference>
<dbReference type="Pfam" id="PF13302">
    <property type="entry name" value="Acetyltransf_3"/>
    <property type="match status" value="1"/>
</dbReference>
<protein>
    <submittedName>
        <fullName evidence="2">GNAT family N-acetyltransferase</fullName>
        <ecNumber evidence="2">2.3.-.-</ecNumber>
    </submittedName>
</protein>
<evidence type="ECO:0000259" key="1">
    <source>
        <dbReference type="PROSITE" id="PS51186"/>
    </source>
</evidence>
<dbReference type="CDD" id="cd04301">
    <property type="entry name" value="NAT_SF"/>
    <property type="match status" value="1"/>
</dbReference>
<dbReference type="EMBL" id="JBHLUH010000010">
    <property type="protein sequence ID" value="MFC0527817.1"/>
    <property type="molecule type" value="Genomic_DNA"/>
</dbReference>
<keyword evidence="2" id="KW-0808">Transferase</keyword>
<reference evidence="2 3" key="1">
    <citation type="submission" date="2024-09" db="EMBL/GenBank/DDBJ databases">
        <authorList>
            <person name="Sun Q."/>
            <person name="Mori K."/>
        </authorList>
    </citation>
    <scope>NUCLEOTIDE SEQUENCE [LARGE SCALE GENOMIC DNA]</scope>
    <source>
        <strain evidence="2 3">TBRC 3947</strain>
    </source>
</reference>
<sequence length="175" mass="19664">MDEAEVALRPVTADDFWLFERQAVDPEAAGRFNWSGFRDVRATRRRFDDDGLVGPDGGVLIVVHDGAAVGTVSWSRTEYGMPAWWCWTIGIALLPDHRGRGVGTAAQRLLVGYLFDTTAAQRIEAYTDTENLAEQHALARIGFAREGVLRSTQFRAGRWRDLVMYSLLRPDHDAR</sequence>
<dbReference type="InterPro" id="IPR000182">
    <property type="entry name" value="GNAT_dom"/>
</dbReference>
<dbReference type="PANTHER" id="PTHR43441">
    <property type="entry name" value="RIBOSOMAL-PROTEIN-SERINE ACETYLTRANSFERASE"/>
    <property type="match status" value="1"/>
</dbReference>
<name>A0ABV6LZF9_9ACTN</name>
<dbReference type="Proteomes" id="UP001589867">
    <property type="component" value="Unassembled WGS sequence"/>
</dbReference>
<keyword evidence="2" id="KW-0012">Acyltransferase</keyword>
<dbReference type="EC" id="2.3.-.-" evidence="2"/>
<dbReference type="Gene3D" id="3.40.630.30">
    <property type="match status" value="1"/>
</dbReference>
<dbReference type="RefSeq" id="WP_377248485.1">
    <property type="nucleotide sequence ID" value="NZ_JBHLUH010000010.1"/>
</dbReference>
<evidence type="ECO:0000313" key="2">
    <source>
        <dbReference type="EMBL" id="MFC0527817.1"/>
    </source>
</evidence>
<gene>
    <name evidence="2" type="ORF">ACFFIA_09100</name>
</gene>
<comment type="caution">
    <text evidence="2">The sequence shown here is derived from an EMBL/GenBank/DDBJ whole genome shotgun (WGS) entry which is preliminary data.</text>
</comment>
<organism evidence="2 3">
    <name type="scientific">Phytohabitans kaempferiae</name>
    <dbReference type="NCBI Taxonomy" id="1620943"/>
    <lineage>
        <taxon>Bacteria</taxon>
        <taxon>Bacillati</taxon>
        <taxon>Actinomycetota</taxon>
        <taxon>Actinomycetes</taxon>
        <taxon>Micromonosporales</taxon>
        <taxon>Micromonosporaceae</taxon>
    </lineage>
</organism>
<dbReference type="PROSITE" id="PS51186">
    <property type="entry name" value="GNAT"/>
    <property type="match status" value="1"/>
</dbReference>
<proteinExistence type="predicted"/>
<dbReference type="GO" id="GO:0016746">
    <property type="term" value="F:acyltransferase activity"/>
    <property type="evidence" value="ECO:0007669"/>
    <property type="project" value="UniProtKB-KW"/>
</dbReference>
<accession>A0ABV6LZF9</accession>
<evidence type="ECO:0000313" key="3">
    <source>
        <dbReference type="Proteomes" id="UP001589867"/>
    </source>
</evidence>
<dbReference type="PANTHER" id="PTHR43441:SF6">
    <property type="entry name" value="N-ACETYLTRANSFERASE DOMAIN-CONTAINING PROTEIN"/>
    <property type="match status" value="1"/>
</dbReference>
<dbReference type="InterPro" id="IPR016181">
    <property type="entry name" value="Acyl_CoA_acyltransferase"/>
</dbReference>
<keyword evidence="3" id="KW-1185">Reference proteome</keyword>
<dbReference type="InterPro" id="IPR051908">
    <property type="entry name" value="Ribosomal_N-acetyltransferase"/>
</dbReference>